<dbReference type="PANTHER" id="PTHR30086:SF20">
    <property type="entry name" value="ARGININE EXPORTER PROTEIN ARGO-RELATED"/>
    <property type="match status" value="1"/>
</dbReference>
<dbReference type="Pfam" id="PF01810">
    <property type="entry name" value="LysE"/>
    <property type="match status" value="1"/>
</dbReference>
<evidence type="ECO:0000256" key="2">
    <source>
        <dbReference type="ARBA" id="ARBA00022475"/>
    </source>
</evidence>
<keyword evidence="3 7" id="KW-0812">Transmembrane</keyword>
<comment type="caution">
    <text evidence="8">The sequence shown here is derived from an EMBL/GenBank/DDBJ whole genome shotgun (WGS) entry which is preliminary data.</text>
</comment>
<dbReference type="PANTHER" id="PTHR30086">
    <property type="entry name" value="ARGININE EXPORTER PROTEIN ARGO"/>
    <property type="match status" value="1"/>
</dbReference>
<organism evidence="8 9">
    <name type="scientific">Kluyvera intermedia</name>
    <name type="common">Enterobacter intermedius</name>
    <dbReference type="NCBI Taxonomy" id="61648"/>
    <lineage>
        <taxon>Bacteria</taxon>
        <taxon>Pseudomonadati</taxon>
        <taxon>Pseudomonadota</taxon>
        <taxon>Gammaproteobacteria</taxon>
        <taxon>Enterobacterales</taxon>
        <taxon>Enterobacteriaceae</taxon>
        <taxon>Kluyvera</taxon>
    </lineage>
</organism>
<dbReference type="NCBIfam" id="NF007653">
    <property type="entry name" value="PRK10323.1"/>
    <property type="match status" value="1"/>
</dbReference>
<accession>A0A9P3T767</accession>
<evidence type="ECO:0000256" key="5">
    <source>
        <dbReference type="ARBA" id="ARBA00022989"/>
    </source>
</evidence>
<keyword evidence="2" id="KW-1003">Cell membrane</keyword>
<feature type="transmembrane region" description="Helical" evidence="7">
    <location>
        <begin position="42"/>
        <end position="65"/>
    </location>
</feature>
<name>A0A9P3T767_KLUIN</name>
<proteinExistence type="predicted"/>
<keyword evidence="5 7" id="KW-1133">Transmembrane helix</keyword>
<dbReference type="GO" id="GO:0033228">
    <property type="term" value="P:cysteine export across plasma membrane"/>
    <property type="evidence" value="ECO:0007669"/>
    <property type="project" value="TreeGrafter"/>
</dbReference>
<feature type="transmembrane region" description="Helical" evidence="7">
    <location>
        <begin position="175"/>
        <end position="194"/>
    </location>
</feature>
<dbReference type="RefSeq" id="WP_047371443.1">
    <property type="nucleotide sequence ID" value="NZ_CABMNU010000005.1"/>
</dbReference>
<sequence>MNTAVISAFLTYTVISAITPGPNNILALSSVSTHGLRRSVRVLAGMTCGFLVIMLLCAVFTVMLTHVLPTVTGWLNIPGALYIVWLALKIVRSDPATAQGTPLLLSFWASFALQFANVKIILYGITALSAFVLPYTHNIAVVAAVSVSLALIGAAGNFCWAVAGHLFQVLLRRHARPVNALLACLLIYSAIRLFI</sequence>
<keyword evidence="4" id="KW-0813">Transport</keyword>
<evidence type="ECO:0000256" key="7">
    <source>
        <dbReference type="SAM" id="Phobius"/>
    </source>
</evidence>
<dbReference type="GO" id="GO:0005886">
    <property type="term" value="C:plasma membrane"/>
    <property type="evidence" value="ECO:0007669"/>
    <property type="project" value="UniProtKB-SubCell"/>
</dbReference>
<comment type="subcellular location">
    <subcellularLocation>
        <location evidence="1">Cell membrane</location>
        <topology evidence="1">Multi-pass membrane protein</topology>
    </subcellularLocation>
</comment>
<feature type="transmembrane region" description="Helical" evidence="7">
    <location>
        <begin position="71"/>
        <end position="91"/>
    </location>
</feature>
<reference evidence="8" key="1">
    <citation type="journal article" date="2018" name="Genome Biol.">
        <title>SKESA: strategic k-mer extension for scrupulous assemblies.</title>
        <authorList>
            <person name="Souvorov A."/>
            <person name="Agarwala R."/>
            <person name="Lipman D.J."/>
        </authorList>
    </citation>
    <scope>NUCLEOTIDE SEQUENCE</scope>
    <source>
        <strain evidence="8">CAVp300</strain>
    </source>
</reference>
<dbReference type="AlphaFoldDB" id="A0A9P3T767"/>
<dbReference type="InterPro" id="IPR001123">
    <property type="entry name" value="LeuE-type"/>
</dbReference>
<evidence type="ECO:0000313" key="8">
    <source>
        <dbReference type="EMBL" id="HAT3581999.1"/>
    </source>
</evidence>
<evidence type="ECO:0000256" key="3">
    <source>
        <dbReference type="ARBA" id="ARBA00022692"/>
    </source>
</evidence>
<protein>
    <submittedName>
        <fullName evidence="8">Cysteine/O-acetylserine transporter</fullName>
    </submittedName>
</protein>
<dbReference type="EMBL" id="DACSUM010000015">
    <property type="protein sequence ID" value="HAT3581999.1"/>
    <property type="molecule type" value="Genomic_DNA"/>
</dbReference>
<reference evidence="8" key="2">
    <citation type="submission" date="2020-10" db="EMBL/GenBank/DDBJ databases">
        <authorList>
            <consortium name="NCBI Pathogen Detection Project"/>
        </authorList>
    </citation>
    <scope>NUCLEOTIDE SEQUENCE</scope>
    <source>
        <strain evidence="8">CAVp300</strain>
    </source>
</reference>
<dbReference type="GO" id="GO:0015171">
    <property type="term" value="F:amino acid transmembrane transporter activity"/>
    <property type="evidence" value="ECO:0007669"/>
    <property type="project" value="TreeGrafter"/>
</dbReference>
<dbReference type="Proteomes" id="UP000867740">
    <property type="component" value="Unassembled WGS sequence"/>
</dbReference>
<keyword evidence="6 7" id="KW-0472">Membrane</keyword>
<feature type="transmembrane region" description="Helical" evidence="7">
    <location>
        <begin position="139"/>
        <end position="163"/>
    </location>
</feature>
<evidence type="ECO:0000256" key="1">
    <source>
        <dbReference type="ARBA" id="ARBA00004651"/>
    </source>
</evidence>
<evidence type="ECO:0000256" key="4">
    <source>
        <dbReference type="ARBA" id="ARBA00022970"/>
    </source>
</evidence>
<keyword evidence="4" id="KW-0029">Amino-acid transport</keyword>
<feature type="transmembrane region" description="Helical" evidence="7">
    <location>
        <begin position="103"/>
        <end position="133"/>
    </location>
</feature>
<evidence type="ECO:0000313" key="9">
    <source>
        <dbReference type="Proteomes" id="UP000867740"/>
    </source>
</evidence>
<gene>
    <name evidence="8" type="primary">eamB</name>
    <name evidence="8" type="ORF">I8531_002305</name>
</gene>
<evidence type="ECO:0000256" key="6">
    <source>
        <dbReference type="ARBA" id="ARBA00023136"/>
    </source>
</evidence>